<dbReference type="AlphaFoldDB" id="A0A922I0E9"/>
<dbReference type="Proteomes" id="UP000790347">
    <property type="component" value="Unassembled WGS sequence"/>
</dbReference>
<reference evidence="1" key="2">
    <citation type="journal article" date="2022" name="Res Sq">
        <title>Comparative Genomics Reveals Insights into the Divergent Evolution of Astigmatic Mites and Household Pest Adaptations.</title>
        <authorList>
            <person name="Xiong Q."/>
            <person name="Wan A.T.-Y."/>
            <person name="Liu X.-Y."/>
            <person name="Fung C.S.-H."/>
            <person name="Xiao X."/>
            <person name="Malainual N."/>
            <person name="Hou J."/>
            <person name="Wang L."/>
            <person name="Wang M."/>
            <person name="Yang K."/>
            <person name="Cui Y."/>
            <person name="Leung E."/>
            <person name="Nong W."/>
            <person name="Shin S.-K."/>
            <person name="Au S."/>
            <person name="Jeong K.Y."/>
            <person name="Chew F.T."/>
            <person name="Hui J."/>
            <person name="Leung T.F."/>
            <person name="Tungtrongchitr A."/>
            <person name="Zhong N."/>
            <person name="Liu Z."/>
            <person name="Tsui S."/>
        </authorList>
    </citation>
    <scope>NUCLEOTIDE SEQUENCE</scope>
    <source>
        <strain evidence="1">Derf</strain>
        <tissue evidence="1">Whole organism</tissue>
    </source>
</reference>
<dbReference type="EMBL" id="ASGP02000004">
    <property type="protein sequence ID" value="KAH9511591.1"/>
    <property type="molecule type" value="Genomic_DNA"/>
</dbReference>
<accession>A0A922I0E9</accession>
<comment type="caution">
    <text evidence="1">The sequence shown here is derived from an EMBL/GenBank/DDBJ whole genome shotgun (WGS) entry which is preliminary data.</text>
</comment>
<organism evidence="1 2">
    <name type="scientific">Dermatophagoides farinae</name>
    <name type="common">American house dust mite</name>
    <dbReference type="NCBI Taxonomy" id="6954"/>
    <lineage>
        <taxon>Eukaryota</taxon>
        <taxon>Metazoa</taxon>
        <taxon>Ecdysozoa</taxon>
        <taxon>Arthropoda</taxon>
        <taxon>Chelicerata</taxon>
        <taxon>Arachnida</taxon>
        <taxon>Acari</taxon>
        <taxon>Acariformes</taxon>
        <taxon>Sarcoptiformes</taxon>
        <taxon>Astigmata</taxon>
        <taxon>Psoroptidia</taxon>
        <taxon>Analgoidea</taxon>
        <taxon>Pyroglyphidae</taxon>
        <taxon>Dermatophagoidinae</taxon>
        <taxon>Dermatophagoides</taxon>
    </lineage>
</organism>
<reference evidence="1" key="1">
    <citation type="submission" date="2013-05" db="EMBL/GenBank/DDBJ databases">
        <authorList>
            <person name="Yim A.K.Y."/>
            <person name="Chan T.F."/>
            <person name="Ji K.M."/>
            <person name="Liu X.Y."/>
            <person name="Zhou J.W."/>
            <person name="Li R.Q."/>
            <person name="Yang K.Y."/>
            <person name="Li J."/>
            <person name="Li M."/>
            <person name="Law P.T.W."/>
            <person name="Wu Y.L."/>
            <person name="Cai Z.L."/>
            <person name="Qin H."/>
            <person name="Bao Y."/>
            <person name="Leung R.K.K."/>
            <person name="Ng P.K.S."/>
            <person name="Zou J."/>
            <person name="Zhong X.J."/>
            <person name="Ran P.X."/>
            <person name="Zhong N.S."/>
            <person name="Liu Z.G."/>
            <person name="Tsui S.K.W."/>
        </authorList>
    </citation>
    <scope>NUCLEOTIDE SEQUENCE</scope>
    <source>
        <strain evidence="1">Derf</strain>
        <tissue evidence="1">Whole organism</tissue>
    </source>
</reference>
<evidence type="ECO:0000313" key="2">
    <source>
        <dbReference type="Proteomes" id="UP000790347"/>
    </source>
</evidence>
<name>A0A922I0E9_DERFA</name>
<protein>
    <submittedName>
        <fullName evidence="1">Uncharacterized protein</fullName>
    </submittedName>
</protein>
<keyword evidence="2" id="KW-1185">Reference proteome</keyword>
<proteinExistence type="predicted"/>
<gene>
    <name evidence="1" type="ORF">DERF_010040</name>
</gene>
<sequence length="172" mass="20229">MVAKKIDISKELSQPTIRQFFFDDNNKTSPSSSSSQMNHQSIRYFSLSNPKKMLEFLILREMCPLFGDVTNIGRVLNRLIETIYINRSLNAAERRTLDECIENMERINRRRIQISLAIQQFQDLNPRGGQVCNIYRLFVMNIDRVERILQQINELLSQNVQQAQEDSEEEEE</sequence>
<evidence type="ECO:0000313" key="1">
    <source>
        <dbReference type="EMBL" id="KAH9511591.1"/>
    </source>
</evidence>